<dbReference type="Pfam" id="PF01381">
    <property type="entry name" value="HTH_3"/>
    <property type="match status" value="1"/>
</dbReference>
<evidence type="ECO:0000259" key="1">
    <source>
        <dbReference type="PROSITE" id="PS50943"/>
    </source>
</evidence>
<dbReference type="SUPFAM" id="SSF47413">
    <property type="entry name" value="lambda repressor-like DNA-binding domains"/>
    <property type="match status" value="1"/>
</dbReference>
<dbReference type="InterPro" id="IPR001387">
    <property type="entry name" value="Cro/C1-type_HTH"/>
</dbReference>
<proteinExistence type="predicted"/>
<dbReference type="Proteomes" id="UP000433359">
    <property type="component" value="Unassembled WGS sequence"/>
</dbReference>
<name>A0A6N7YJH9_9FIRM</name>
<protein>
    <submittedName>
        <fullName evidence="2">Helix-turn-helix transcriptional regulator</fullName>
    </submittedName>
</protein>
<gene>
    <name evidence="2" type="ORF">FYJ25_09390</name>
</gene>
<comment type="caution">
    <text evidence="2">The sequence shown here is derived from an EMBL/GenBank/DDBJ whole genome shotgun (WGS) entry which is preliminary data.</text>
</comment>
<accession>A0A6N7YJH9</accession>
<dbReference type="RefSeq" id="WP_154581155.1">
    <property type="nucleotide sequence ID" value="NZ_VULP01000018.1"/>
</dbReference>
<evidence type="ECO:0000313" key="3">
    <source>
        <dbReference type="Proteomes" id="UP000433359"/>
    </source>
</evidence>
<feature type="domain" description="HTH cro/C1-type" evidence="1">
    <location>
        <begin position="58"/>
        <end position="116"/>
    </location>
</feature>
<dbReference type="EMBL" id="VULP01000018">
    <property type="protein sequence ID" value="MSU82560.1"/>
    <property type="molecule type" value="Genomic_DNA"/>
</dbReference>
<organism evidence="2 3">
    <name type="scientific">Anaerobutyricum soehngenii</name>
    <dbReference type="NCBI Taxonomy" id="105843"/>
    <lineage>
        <taxon>Bacteria</taxon>
        <taxon>Bacillati</taxon>
        <taxon>Bacillota</taxon>
        <taxon>Clostridia</taxon>
        <taxon>Lachnospirales</taxon>
        <taxon>Lachnospiraceae</taxon>
        <taxon>Anaerobutyricum</taxon>
    </lineage>
</organism>
<dbReference type="AlphaFoldDB" id="A0A6N7YJH9"/>
<reference evidence="2 3" key="1">
    <citation type="submission" date="2019-08" db="EMBL/GenBank/DDBJ databases">
        <title>In-depth cultivation of the pig gut microbiome towards novel bacterial diversity and tailored functional studies.</title>
        <authorList>
            <person name="Wylensek D."/>
            <person name="Hitch T.C.A."/>
            <person name="Clavel T."/>
        </authorList>
    </citation>
    <scope>NUCLEOTIDE SEQUENCE [LARGE SCALE GENOMIC DNA]</scope>
    <source>
        <strain evidence="2 3">BSM-383-APC-4H</strain>
    </source>
</reference>
<dbReference type="SMART" id="SM00530">
    <property type="entry name" value="HTH_XRE"/>
    <property type="match status" value="1"/>
</dbReference>
<dbReference type="InterPro" id="IPR010982">
    <property type="entry name" value="Lambda_DNA-bd_dom_sf"/>
</dbReference>
<dbReference type="PROSITE" id="PS50943">
    <property type="entry name" value="HTH_CROC1"/>
    <property type="match status" value="1"/>
</dbReference>
<dbReference type="Gene3D" id="1.10.260.40">
    <property type="entry name" value="lambda repressor-like DNA-binding domains"/>
    <property type="match status" value="1"/>
</dbReference>
<dbReference type="CDD" id="cd00093">
    <property type="entry name" value="HTH_XRE"/>
    <property type="match status" value="1"/>
</dbReference>
<sequence length="116" mass="13677">MKYNTEDIYKIIDNEDYLKESKMQYLTEKEARQKRLEVYAEKIQEKVLHQSSEIIQSLVEERNNQKMTQQELADITGIRSSNLARFEKGDRIPTLLMLEKYANALGKHIEIKIGDL</sequence>
<dbReference type="GO" id="GO:0003677">
    <property type="term" value="F:DNA binding"/>
    <property type="evidence" value="ECO:0007669"/>
    <property type="project" value="InterPro"/>
</dbReference>
<evidence type="ECO:0000313" key="2">
    <source>
        <dbReference type="EMBL" id="MSU82560.1"/>
    </source>
</evidence>